<sequence length="66" mass="7413">MPAPFRSALGVMDALGIEAGQQLHTTRDYGRRFAIASWVPSFIAEVVCSLIERHPEMLQRLTLENN</sequence>
<dbReference type="EMBL" id="JAHQIW010005005">
    <property type="protein sequence ID" value="KAJ1364567.1"/>
    <property type="molecule type" value="Genomic_DNA"/>
</dbReference>
<name>A0AAD5N8F5_PARTN</name>
<keyword evidence="2" id="KW-1185">Reference proteome</keyword>
<evidence type="ECO:0000313" key="1">
    <source>
        <dbReference type="EMBL" id="KAJ1364567.1"/>
    </source>
</evidence>
<dbReference type="Proteomes" id="UP001196413">
    <property type="component" value="Unassembled WGS sequence"/>
</dbReference>
<evidence type="ECO:0000313" key="2">
    <source>
        <dbReference type="Proteomes" id="UP001196413"/>
    </source>
</evidence>
<organism evidence="1 2">
    <name type="scientific">Parelaphostrongylus tenuis</name>
    <name type="common">Meningeal worm</name>
    <dbReference type="NCBI Taxonomy" id="148309"/>
    <lineage>
        <taxon>Eukaryota</taxon>
        <taxon>Metazoa</taxon>
        <taxon>Ecdysozoa</taxon>
        <taxon>Nematoda</taxon>
        <taxon>Chromadorea</taxon>
        <taxon>Rhabditida</taxon>
        <taxon>Rhabditina</taxon>
        <taxon>Rhabditomorpha</taxon>
        <taxon>Strongyloidea</taxon>
        <taxon>Metastrongylidae</taxon>
        <taxon>Parelaphostrongylus</taxon>
    </lineage>
</organism>
<comment type="caution">
    <text evidence="1">The sequence shown here is derived from an EMBL/GenBank/DDBJ whole genome shotgun (WGS) entry which is preliminary data.</text>
</comment>
<protein>
    <submittedName>
        <fullName evidence="1">Uncharacterized protein</fullName>
    </submittedName>
</protein>
<gene>
    <name evidence="1" type="ORF">KIN20_024689</name>
</gene>
<accession>A0AAD5N8F5</accession>
<reference evidence="1" key="1">
    <citation type="submission" date="2021-06" db="EMBL/GenBank/DDBJ databases">
        <title>Parelaphostrongylus tenuis whole genome reference sequence.</title>
        <authorList>
            <person name="Garwood T.J."/>
            <person name="Larsen P.A."/>
            <person name="Fountain-Jones N.M."/>
            <person name="Garbe J.R."/>
            <person name="Macchietto M.G."/>
            <person name="Kania S.A."/>
            <person name="Gerhold R.W."/>
            <person name="Richards J.E."/>
            <person name="Wolf T.M."/>
        </authorList>
    </citation>
    <scope>NUCLEOTIDE SEQUENCE</scope>
    <source>
        <strain evidence="1">MNPRO001-30</strain>
        <tissue evidence="1">Meninges</tissue>
    </source>
</reference>
<proteinExistence type="predicted"/>
<dbReference type="AlphaFoldDB" id="A0AAD5N8F5"/>